<gene>
    <name evidence="1" type="ORF">ACFP3R_12200</name>
</gene>
<evidence type="ECO:0000313" key="1">
    <source>
        <dbReference type="EMBL" id="MFC6090036.1"/>
    </source>
</evidence>
<dbReference type="RefSeq" id="WP_380635626.1">
    <property type="nucleotide sequence ID" value="NZ_JBHSQO010000010.1"/>
</dbReference>
<dbReference type="InterPro" id="IPR012964">
    <property type="entry name" value="DUF1702"/>
</dbReference>
<dbReference type="EMBL" id="JBHSQO010000010">
    <property type="protein sequence ID" value="MFC6090036.1"/>
    <property type="molecule type" value="Genomic_DNA"/>
</dbReference>
<proteinExistence type="predicted"/>
<evidence type="ECO:0000313" key="2">
    <source>
        <dbReference type="Proteomes" id="UP001596220"/>
    </source>
</evidence>
<organism evidence="1 2">
    <name type="scientific">Saccharothrix lopnurensis</name>
    <dbReference type="NCBI Taxonomy" id="1670621"/>
    <lineage>
        <taxon>Bacteria</taxon>
        <taxon>Bacillati</taxon>
        <taxon>Actinomycetota</taxon>
        <taxon>Actinomycetes</taxon>
        <taxon>Pseudonocardiales</taxon>
        <taxon>Pseudonocardiaceae</taxon>
        <taxon>Saccharothrix</taxon>
    </lineage>
</organism>
<sequence length="323" mass="34898">MGVVEVRKFNGSSAPVFLSRFRSPLTIPLATADFVVRGFRADRPEARSVLEEHARFFLTGFNLATAHWRAPHERLHAEVPDSERGFAYEGAGMFAGLLDLATAGRAGALRRLLTGPGDSYTHLIHVGAGWLASPMKVTVVPRLPSTPLLRWLAIDGAGFGEVYFGGLRALLQRSRRTPGPQWEARLAGCGRALWFAESADAAGVTDVIARAATPARPHLWAGVGLAVTYAGAADDATFDALEEATGPYFVHFAQGVVFGAAARQRSGIVPPHTERSAKRFLGVDAAETAEWSDRAAQGLLDSNDIHSYLQWKSRLRAHIAAHR</sequence>
<dbReference type="Proteomes" id="UP001596220">
    <property type="component" value="Unassembled WGS sequence"/>
</dbReference>
<dbReference type="Pfam" id="PF08012">
    <property type="entry name" value="DUF1702"/>
    <property type="match status" value="1"/>
</dbReference>
<name>A0ABW1P3G2_9PSEU</name>
<accession>A0ABW1P3G2</accession>
<reference evidence="2" key="1">
    <citation type="journal article" date="2019" name="Int. J. Syst. Evol. Microbiol.">
        <title>The Global Catalogue of Microorganisms (GCM) 10K type strain sequencing project: providing services to taxonomists for standard genome sequencing and annotation.</title>
        <authorList>
            <consortium name="The Broad Institute Genomics Platform"/>
            <consortium name="The Broad Institute Genome Sequencing Center for Infectious Disease"/>
            <person name="Wu L."/>
            <person name="Ma J."/>
        </authorList>
    </citation>
    <scope>NUCLEOTIDE SEQUENCE [LARGE SCALE GENOMIC DNA]</scope>
    <source>
        <strain evidence="2">CGMCC 4.7246</strain>
    </source>
</reference>
<protein>
    <submittedName>
        <fullName evidence="1">DUF1702 family protein</fullName>
    </submittedName>
</protein>
<comment type="caution">
    <text evidence="1">The sequence shown here is derived from an EMBL/GenBank/DDBJ whole genome shotgun (WGS) entry which is preliminary data.</text>
</comment>
<keyword evidence="2" id="KW-1185">Reference proteome</keyword>